<feature type="binding site" evidence="9">
    <location>
        <position position="94"/>
    </location>
    <ligand>
        <name>Fe cation</name>
        <dbReference type="ChEBI" id="CHEBI:24875"/>
        <label>2</label>
    </ligand>
</feature>
<dbReference type="GO" id="GO:0004322">
    <property type="term" value="F:ferroxidase activity"/>
    <property type="evidence" value="ECO:0007669"/>
    <property type="project" value="UniProtKB-EC"/>
</dbReference>
<feature type="binding site" evidence="9">
    <location>
        <position position="130"/>
    </location>
    <ligand>
        <name>Fe cation</name>
        <dbReference type="ChEBI" id="CHEBI:24875"/>
        <label>2</label>
    </ligand>
</feature>
<feature type="binding site" evidence="9">
    <location>
        <position position="51"/>
    </location>
    <ligand>
        <name>Fe cation</name>
        <dbReference type="ChEBI" id="CHEBI:24875"/>
        <label>1</label>
    </ligand>
</feature>
<evidence type="ECO:0000256" key="7">
    <source>
        <dbReference type="ARBA" id="ARBA00036243"/>
    </source>
</evidence>
<evidence type="ECO:0000313" key="11">
    <source>
        <dbReference type="EMBL" id="OBX80609.1"/>
    </source>
</evidence>
<dbReference type="InterPro" id="IPR002024">
    <property type="entry name" value="Bacterioferritin"/>
</dbReference>
<evidence type="ECO:0000256" key="3">
    <source>
        <dbReference type="ARBA" id="ARBA00022434"/>
    </source>
</evidence>
<feature type="domain" description="Ferritin-like diiron" evidence="10">
    <location>
        <begin position="1"/>
        <end position="145"/>
    </location>
</feature>
<evidence type="ECO:0000256" key="1">
    <source>
        <dbReference type="ARBA" id="ARBA00001970"/>
    </source>
</evidence>
<proteinExistence type="inferred from homology"/>
<comment type="function">
    <text evidence="8">Iron-storage protein, whose ferroxidase center binds Fe(2+), oxidizes it using dioxygen to Fe(3+), and participates in the subsequent Fe(3+) oxide mineral core formation within the central cavity of the BFR protein shell.</text>
</comment>
<dbReference type="GO" id="GO:0005829">
    <property type="term" value="C:cytosol"/>
    <property type="evidence" value="ECO:0007669"/>
    <property type="project" value="TreeGrafter"/>
</dbReference>
<accession>A0A1B8QF81</accession>
<dbReference type="GO" id="GO:0006826">
    <property type="term" value="P:iron ion transport"/>
    <property type="evidence" value="ECO:0007669"/>
    <property type="project" value="InterPro"/>
</dbReference>
<dbReference type="Gene3D" id="1.20.1260.10">
    <property type="match status" value="1"/>
</dbReference>
<dbReference type="GO" id="GO:0008199">
    <property type="term" value="F:ferric iron binding"/>
    <property type="evidence" value="ECO:0007669"/>
    <property type="project" value="InterPro"/>
</dbReference>
<dbReference type="Pfam" id="PF00210">
    <property type="entry name" value="Ferritin"/>
    <property type="match status" value="1"/>
</dbReference>
<evidence type="ECO:0000256" key="5">
    <source>
        <dbReference type="ARBA" id="ARBA00022723"/>
    </source>
</evidence>
<comment type="cofactor">
    <cofactor evidence="1">
        <name>heme b</name>
        <dbReference type="ChEBI" id="CHEBI:60344"/>
    </cofactor>
</comment>
<dbReference type="PANTHER" id="PTHR30295:SF0">
    <property type="entry name" value="BACTERIOFERRITIN"/>
    <property type="match status" value="1"/>
</dbReference>
<feature type="binding site" description="axial binding residue" evidence="9">
    <location>
        <position position="52"/>
    </location>
    <ligand>
        <name>heme b</name>
        <dbReference type="ChEBI" id="CHEBI:60344"/>
        <note>ligand shared between dimeric partners</note>
    </ligand>
    <ligandPart>
        <name>Fe</name>
        <dbReference type="ChEBI" id="CHEBI:18248"/>
    </ligandPart>
</feature>
<protein>
    <recommendedName>
        <fullName evidence="8">Bacterioferritin</fullName>
        <ecNumber evidence="8">1.16.3.1</ecNumber>
    </recommendedName>
</protein>
<comment type="similarity">
    <text evidence="2 8">Belongs to the bacterioferritin family.</text>
</comment>
<dbReference type="InterPro" id="IPR009078">
    <property type="entry name" value="Ferritin-like_SF"/>
</dbReference>
<dbReference type="NCBIfam" id="TIGR00754">
    <property type="entry name" value="bfr"/>
    <property type="match status" value="1"/>
</dbReference>
<dbReference type="Proteomes" id="UP000092508">
    <property type="component" value="Unassembled WGS sequence"/>
</dbReference>
<dbReference type="PROSITE" id="PS50905">
    <property type="entry name" value="FERRITIN_LIKE"/>
    <property type="match status" value="1"/>
</dbReference>
<dbReference type="AlphaFoldDB" id="A0A1B8QF81"/>
<keyword evidence="5 8" id="KW-0479">Metal-binding</keyword>
<comment type="caution">
    <text evidence="11">The sequence shown here is derived from an EMBL/GenBank/DDBJ whole genome shotgun (WGS) entry which is preliminary data.</text>
</comment>
<evidence type="ECO:0000256" key="6">
    <source>
        <dbReference type="ARBA" id="ARBA00023004"/>
    </source>
</evidence>
<dbReference type="OrthoDB" id="9800505at2"/>
<dbReference type="PRINTS" id="PR00601">
    <property type="entry name" value="BACFERRITIN"/>
</dbReference>
<evidence type="ECO:0000259" key="10">
    <source>
        <dbReference type="PROSITE" id="PS50905"/>
    </source>
</evidence>
<dbReference type="PANTHER" id="PTHR30295">
    <property type="entry name" value="BACTERIOFERRITIN"/>
    <property type="match status" value="1"/>
</dbReference>
<organism evidence="11 12">
    <name type="scientific">Faucicola atlantae</name>
    <dbReference type="NCBI Taxonomy" id="34059"/>
    <lineage>
        <taxon>Bacteria</taxon>
        <taxon>Pseudomonadati</taxon>
        <taxon>Pseudomonadota</taxon>
        <taxon>Gammaproteobacteria</taxon>
        <taxon>Moraxellales</taxon>
        <taxon>Moraxellaceae</taxon>
        <taxon>Faucicola</taxon>
    </lineage>
</organism>
<comment type="catalytic activity">
    <reaction evidence="8">
        <text>4 Fe(2+) + O2 + 4 H(+) = 4 Fe(3+) + 2 H2O</text>
        <dbReference type="Rhea" id="RHEA:11148"/>
        <dbReference type="ChEBI" id="CHEBI:15377"/>
        <dbReference type="ChEBI" id="CHEBI:15378"/>
        <dbReference type="ChEBI" id="CHEBI:15379"/>
        <dbReference type="ChEBI" id="CHEBI:29033"/>
        <dbReference type="ChEBI" id="CHEBI:29034"/>
        <dbReference type="EC" id="1.16.3.1"/>
    </reaction>
</comment>
<feature type="binding site" evidence="9">
    <location>
        <position position="51"/>
    </location>
    <ligand>
        <name>Fe cation</name>
        <dbReference type="ChEBI" id="CHEBI:24875"/>
        <label>2</label>
    </ligand>
</feature>
<dbReference type="RefSeq" id="WP_067234825.1">
    <property type="nucleotide sequence ID" value="NZ_LZMZ01000005.1"/>
</dbReference>
<dbReference type="GO" id="GO:0020037">
    <property type="term" value="F:heme binding"/>
    <property type="evidence" value="ECO:0007669"/>
    <property type="project" value="TreeGrafter"/>
</dbReference>
<dbReference type="InterPro" id="IPR008331">
    <property type="entry name" value="Ferritin_DPS_dom"/>
</dbReference>
<evidence type="ECO:0000256" key="8">
    <source>
        <dbReference type="PIRNR" id="PIRNR002560"/>
    </source>
</evidence>
<dbReference type="PIRSF" id="PIRSF002560">
    <property type="entry name" value="Bacterioferritin"/>
    <property type="match status" value="1"/>
</dbReference>
<comment type="catalytic activity">
    <reaction evidence="7">
        <text>Fe(2+)(in) = Fe(2+)(out)</text>
        <dbReference type="Rhea" id="RHEA:28486"/>
        <dbReference type="ChEBI" id="CHEBI:29033"/>
    </reaction>
</comment>
<evidence type="ECO:0000313" key="12">
    <source>
        <dbReference type="Proteomes" id="UP000092508"/>
    </source>
</evidence>
<sequence length="158" mass="18346">MQTSRDVIRALNAALGQALIAINQYFLHARIAKNWGLHELNDVLYRQSIREMKWADDLIERILMLEGLPNLQELGKLLIGENVAEILACDLRLEYQKTELLRQVIAVCEAEQDFVSRKLLVKLKDGSEEHIDWLETQHELIERMGLEKYTQSLMSDDE</sequence>
<keyword evidence="3 8" id="KW-0409">Iron storage</keyword>
<keyword evidence="6 8" id="KW-0408">Iron</keyword>
<evidence type="ECO:0000256" key="2">
    <source>
        <dbReference type="ARBA" id="ARBA00008093"/>
    </source>
</evidence>
<dbReference type="EMBL" id="LZMZ01000005">
    <property type="protein sequence ID" value="OBX80609.1"/>
    <property type="molecule type" value="Genomic_DNA"/>
</dbReference>
<dbReference type="SUPFAM" id="SSF47240">
    <property type="entry name" value="Ferritin-like"/>
    <property type="match status" value="1"/>
</dbReference>
<name>A0A1B8QF81_9GAMM</name>
<dbReference type="GO" id="GO:0006879">
    <property type="term" value="P:intracellular iron ion homeostasis"/>
    <property type="evidence" value="ECO:0007669"/>
    <property type="project" value="UniProtKB-KW"/>
</dbReference>
<dbReference type="STRING" id="34059.A9308_03470"/>
<keyword evidence="4" id="KW-0349">Heme</keyword>
<evidence type="ECO:0000256" key="4">
    <source>
        <dbReference type="ARBA" id="ARBA00022617"/>
    </source>
</evidence>
<reference evidence="11 12" key="1">
    <citation type="submission" date="2016-06" db="EMBL/GenBank/DDBJ databases">
        <title>Draft genome of Moraxella atlantae CCUG 66109.</title>
        <authorList>
            <person name="Salva-Serra F."/>
            <person name="Engstrom-Jakobsson H."/>
            <person name="Thorell K."/>
            <person name="Gonzales-Siles L."/>
            <person name="Karlsson R."/>
            <person name="Boulund F."/>
            <person name="Engstrand L."/>
            <person name="Kristiansson E."/>
            <person name="Moore E."/>
        </authorList>
    </citation>
    <scope>NUCLEOTIDE SEQUENCE [LARGE SCALE GENOMIC DNA]</scope>
    <source>
        <strain evidence="11 12">CCUG 66109</strain>
    </source>
</reference>
<dbReference type="CDD" id="cd00907">
    <property type="entry name" value="Bacterioferritin"/>
    <property type="match status" value="1"/>
</dbReference>
<dbReference type="EC" id="1.16.3.1" evidence="8"/>
<evidence type="ECO:0000256" key="9">
    <source>
        <dbReference type="PIRSR" id="PIRSR002560-1"/>
    </source>
</evidence>
<dbReference type="InterPro" id="IPR009040">
    <property type="entry name" value="Ferritin-like_diiron"/>
</dbReference>
<dbReference type="InterPro" id="IPR012347">
    <property type="entry name" value="Ferritin-like"/>
</dbReference>
<gene>
    <name evidence="11" type="ORF">A9308_03470</name>
</gene>